<dbReference type="EMBL" id="JQBT01000032">
    <property type="protein sequence ID" value="KRN79246.1"/>
    <property type="molecule type" value="Genomic_DNA"/>
</dbReference>
<protein>
    <recommendedName>
        <fullName evidence="6">Probable succinyl-diaminopimelate desuccinylase</fullName>
        <ecNumber evidence="5">3.5.1.18</ecNumber>
    </recommendedName>
</protein>
<sequence length="386" mass="42191">MKGRTAMNKQEKIKILADLVAIRSVNNNEEAVAQYLTTLLGKHSIETELVQYAPHRANLVAEIGTGKPVTVFSGHEDVVDAGGDWDTDPFDLTEQDGKLYGRGACDMKSGVAAMIIAMIELKEAATPINGTIKLLITVGEEVGEYGAEQLTQQGFMENADVLVIGEPTGYRICYAHKGSLDVQIKAKGKIAHSSIPTLGNNAVQNLLDLLTLINNKIQKVDVSDPAIGDFLFNFTVIKGGNQVNSIPGTASVELNARTIDEFNNTDVLKIIKTAIEKLEQQDSKYQFELNILMDLPPVDGDKKNKLVQSGQKIGKQVTNQVIPTFGGTYTTDAAKFLVGKQPTFPFMIFGPGNSSLHSSNEYISTKMYLNFIEIYKKLMLNNQNFA</sequence>
<dbReference type="AlphaFoldDB" id="A0A0R2JQ50"/>
<dbReference type="CDD" id="cd08659">
    <property type="entry name" value="M20_ArgE_DapE-like"/>
    <property type="match status" value="1"/>
</dbReference>
<dbReference type="Pfam" id="PF07687">
    <property type="entry name" value="M20_dimer"/>
    <property type="match status" value="1"/>
</dbReference>
<comment type="similarity">
    <text evidence="4">Belongs to the peptidase M20A family.</text>
</comment>
<evidence type="ECO:0000259" key="15">
    <source>
        <dbReference type="Pfam" id="PF07687"/>
    </source>
</evidence>
<evidence type="ECO:0000256" key="11">
    <source>
        <dbReference type="ARBA" id="ARBA00022915"/>
    </source>
</evidence>
<dbReference type="PATRIC" id="fig|1122148.6.peg.676"/>
<dbReference type="PANTHER" id="PTHR43808">
    <property type="entry name" value="ACETYLORNITHINE DEACETYLASE"/>
    <property type="match status" value="1"/>
</dbReference>
<name>A0A0R2JQ50_9LACO</name>
<dbReference type="GO" id="GO:0046872">
    <property type="term" value="F:metal ion binding"/>
    <property type="evidence" value="ECO:0007669"/>
    <property type="project" value="UniProtKB-KW"/>
</dbReference>
<dbReference type="InterPro" id="IPR050072">
    <property type="entry name" value="Peptidase_M20A"/>
</dbReference>
<dbReference type="UniPathway" id="UPA00034">
    <property type="reaction ID" value="UER00021"/>
</dbReference>
<evidence type="ECO:0000256" key="3">
    <source>
        <dbReference type="ARBA" id="ARBA00005130"/>
    </source>
</evidence>
<evidence type="ECO:0000256" key="10">
    <source>
        <dbReference type="ARBA" id="ARBA00022833"/>
    </source>
</evidence>
<dbReference type="InterPro" id="IPR011650">
    <property type="entry name" value="Peptidase_M20_dimer"/>
</dbReference>
<dbReference type="SUPFAM" id="SSF55031">
    <property type="entry name" value="Bacterial exopeptidase dimerisation domain"/>
    <property type="match status" value="1"/>
</dbReference>
<dbReference type="PANTHER" id="PTHR43808:SF8">
    <property type="entry name" value="PEPTIDASE M20 DIMERISATION DOMAIN-CONTAINING PROTEIN"/>
    <property type="match status" value="1"/>
</dbReference>
<evidence type="ECO:0000256" key="4">
    <source>
        <dbReference type="ARBA" id="ARBA00006247"/>
    </source>
</evidence>
<proteinExistence type="inferred from homology"/>
<dbReference type="GO" id="GO:0019877">
    <property type="term" value="P:diaminopimelate biosynthetic process"/>
    <property type="evidence" value="ECO:0007669"/>
    <property type="project" value="UniProtKB-KW"/>
</dbReference>
<keyword evidence="12" id="KW-0457">Lysine biosynthesis</keyword>
<evidence type="ECO:0000256" key="14">
    <source>
        <dbReference type="ARBA" id="ARBA00051301"/>
    </source>
</evidence>
<dbReference type="EC" id="3.5.1.18" evidence="5"/>
<dbReference type="Pfam" id="PF01546">
    <property type="entry name" value="Peptidase_M20"/>
    <property type="match status" value="1"/>
</dbReference>
<evidence type="ECO:0000256" key="1">
    <source>
        <dbReference type="ARBA" id="ARBA00001941"/>
    </source>
</evidence>
<comment type="cofactor">
    <cofactor evidence="1">
        <name>Co(2+)</name>
        <dbReference type="ChEBI" id="CHEBI:48828"/>
    </cofactor>
</comment>
<evidence type="ECO:0000256" key="5">
    <source>
        <dbReference type="ARBA" id="ARBA00011921"/>
    </source>
</evidence>
<evidence type="ECO:0000256" key="9">
    <source>
        <dbReference type="ARBA" id="ARBA00022801"/>
    </source>
</evidence>
<keyword evidence="13" id="KW-0170">Cobalt</keyword>
<dbReference type="GO" id="GO:0009014">
    <property type="term" value="F:succinyl-diaminopimelate desuccinylase activity"/>
    <property type="evidence" value="ECO:0007669"/>
    <property type="project" value="UniProtKB-EC"/>
</dbReference>
<evidence type="ECO:0000256" key="13">
    <source>
        <dbReference type="ARBA" id="ARBA00023285"/>
    </source>
</evidence>
<comment type="caution">
    <text evidence="16">The sequence shown here is derived from an EMBL/GenBank/DDBJ whole genome shotgun (WGS) entry which is preliminary data.</text>
</comment>
<dbReference type="InterPro" id="IPR036264">
    <property type="entry name" value="Bact_exopeptidase_dim_dom"/>
</dbReference>
<evidence type="ECO:0000256" key="8">
    <source>
        <dbReference type="ARBA" id="ARBA00022723"/>
    </source>
</evidence>
<dbReference type="NCBIfam" id="TIGR01910">
    <property type="entry name" value="DapE-ArgE"/>
    <property type="match status" value="1"/>
</dbReference>
<evidence type="ECO:0000256" key="6">
    <source>
        <dbReference type="ARBA" id="ARBA00016853"/>
    </source>
</evidence>
<keyword evidence="7" id="KW-0028">Amino-acid biosynthesis</keyword>
<dbReference type="Gene3D" id="3.40.630.10">
    <property type="entry name" value="Zn peptidases"/>
    <property type="match status" value="1"/>
</dbReference>
<evidence type="ECO:0000313" key="16">
    <source>
        <dbReference type="EMBL" id="KRN79246.1"/>
    </source>
</evidence>
<gene>
    <name evidence="16" type="ORF">IV52_GL000654</name>
</gene>
<dbReference type="InterPro" id="IPR010182">
    <property type="entry name" value="ArgE/DapE"/>
</dbReference>
<accession>A0A0R2JQ50</accession>
<organism evidence="16 17">
    <name type="scientific">Fructilactobacillus lindneri DSM 20690 = JCM 11027</name>
    <dbReference type="NCBI Taxonomy" id="1122148"/>
    <lineage>
        <taxon>Bacteria</taxon>
        <taxon>Bacillati</taxon>
        <taxon>Bacillota</taxon>
        <taxon>Bacilli</taxon>
        <taxon>Lactobacillales</taxon>
        <taxon>Lactobacillaceae</taxon>
        <taxon>Fructilactobacillus</taxon>
    </lineage>
</organism>
<dbReference type="InterPro" id="IPR001261">
    <property type="entry name" value="ArgE/DapE_CS"/>
</dbReference>
<comment type="pathway">
    <text evidence="3">Amino-acid biosynthesis; L-lysine biosynthesis via DAP pathway; LL-2,6-diaminopimelate from (S)-tetrahydrodipicolinate (succinylase route): step 3/3.</text>
</comment>
<evidence type="ECO:0000256" key="7">
    <source>
        <dbReference type="ARBA" id="ARBA00022605"/>
    </source>
</evidence>
<reference evidence="16 17" key="1">
    <citation type="journal article" date="2015" name="Genome Announc.">
        <title>Expanding the biotechnology potential of lactobacilli through comparative genomics of 213 strains and associated genera.</title>
        <authorList>
            <person name="Sun Z."/>
            <person name="Harris H.M."/>
            <person name="McCann A."/>
            <person name="Guo C."/>
            <person name="Argimon S."/>
            <person name="Zhang W."/>
            <person name="Yang X."/>
            <person name="Jeffery I.B."/>
            <person name="Cooney J.C."/>
            <person name="Kagawa T.F."/>
            <person name="Liu W."/>
            <person name="Song Y."/>
            <person name="Salvetti E."/>
            <person name="Wrobel A."/>
            <person name="Rasinkangas P."/>
            <person name="Parkhill J."/>
            <person name="Rea M.C."/>
            <person name="O'Sullivan O."/>
            <person name="Ritari J."/>
            <person name="Douillard F.P."/>
            <person name="Paul Ross R."/>
            <person name="Yang R."/>
            <person name="Briner A.E."/>
            <person name="Felis G.E."/>
            <person name="de Vos W.M."/>
            <person name="Barrangou R."/>
            <person name="Klaenhammer T.R."/>
            <person name="Caufield P.W."/>
            <person name="Cui Y."/>
            <person name="Zhang H."/>
            <person name="O'Toole P.W."/>
        </authorList>
    </citation>
    <scope>NUCLEOTIDE SEQUENCE [LARGE SCALE GENOMIC DNA]</scope>
    <source>
        <strain evidence="16 17">DSM 20690</strain>
    </source>
</reference>
<evidence type="ECO:0000256" key="12">
    <source>
        <dbReference type="ARBA" id="ARBA00023154"/>
    </source>
</evidence>
<keyword evidence="8" id="KW-0479">Metal-binding</keyword>
<keyword evidence="17" id="KW-1185">Reference proteome</keyword>
<comment type="catalytic activity">
    <reaction evidence="14">
        <text>N-succinyl-(2S,6S)-2,6-diaminopimelate + H2O = (2S,6S)-2,6-diaminopimelate + succinate</text>
        <dbReference type="Rhea" id="RHEA:22608"/>
        <dbReference type="ChEBI" id="CHEBI:15377"/>
        <dbReference type="ChEBI" id="CHEBI:30031"/>
        <dbReference type="ChEBI" id="CHEBI:57609"/>
        <dbReference type="ChEBI" id="CHEBI:58087"/>
        <dbReference type="EC" id="3.5.1.18"/>
    </reaction>
</comment>
<dbReference type="Gene3D" id="3.30.70.360">
    <property type="match status" value="1"/>
</dbReference>
<dbReference type="PROSITE" id="PS00759">
    <property type="entry name" value="ARGE_DAPE_CPG2_2"/>
    <property type="match status" value="1"/>
</dbReference>
<evidence type="ECO:0000256" key="2">
    <source>
        <dbReference type="ARBA" id="ARBA00001947"/>
    </source>
</evidence>
<dbReference type="GO" id="GO:0009089">
    <property type="term" value="P:lysine biosynthetic process via diaminopimelate"/>
    <property type="evidence" value="ECO:0007669"/>
    <property type="project" value="UniProtKB-UniPathway"/>
</dbReference>
<keyword evidence="10" id="KW-0862">Zinc</keyword>
<feature type="domain" description="Peptidase M20 dimerisation" evidence="15">
    <location>
        <begin position="174"/>
        <end position="280"/>
    </location>
</feature>
<dbReference type="InterPro" id="IPR002933">
    <property type="entry name" value="Peptidase_M20"/>
</dbReference>
<dbReference type="Proteomes" id="UP000051565">
    <property type="component" value="Unassembled WGS sequence"/>
</dbReference>
<evidence type="ECO:0000313" key="17">
    <source>
        <dbReference type="Proteomes" id="UP000051565"/>
    </source>
</evidence>
<dbReference type="STRING" id="53444.AYR59_06775"/>
<dbReference type="SUPFAM" id="SSF53187">
    <property type="entry name" value="Zn-dependent exopeptidases"/>
    <property type="match status" value="1"/>
</dbReference>
<comment type="cofactor">
    <cofactor evidence="2">
        <name>Zn(2+)</name>
        <dbReference type="ChEBI" id="CHEBI:29105"/>
    </cofactor>
</comment>
<dbReference type="NCBIfam" id="NF006365">
    <property type="entry name" value="PRK08588.1"/>
    <property type="match status" value="1"/>
</dbReference>
<keyword evidence="11" id="KW-0220">Diaminopimelate biosynthesis</keyword>
<keyword evidence="9" id="KW-0378">Hydrolase</keyword>